<evidence type="ECO:0000256" key="2">
    <source>
        <dbReference type="ARBA" id="ARBA00022840"/>
    </source>
</evidence>
<dbReference type="GeneID" id="94839921"/>
<dbReference type="GO" id="GO:0005737">
    <property type="term" value="C:cytoplasm"/>
    <property type="evidence" value="ECO:0007669"/>
    <property type="project" value="TreeGrafter"/>
</dbReference>
<evidence type="ECO:0000259" key="5">
    <source>
        <dbReference type="PROSITE" id="PS50011"/>
    </source>
</evidence>
<evidence type="ECO:0000313" key="7">
    <source>
        <dbReference type="Proteomes" id="UP000179807"/>
    </source>
</evidence>
<proteinExistence type="inferred from homology"/>
<dbReference type="RefSeq" id="XP_068358537.1">
    <property type="nucleotide sequence ID" value="XM_068505217.1"/>
</dbReference>
<feature type="binding site" evidence="3">
    <location>
        <position position="63"/>
    </location>
    <ligand>
        <name>ATP</name>
        <dbReference type="ChEBI" id="CHEBI:30616"/>
    </ligand>
</feature>
<keyword evidence="6" id="KW-0418">Kinase</keyword>
<accession>A0A1J4K1T5</accession>
<feature type="domain" description="Protein kinase" evidence="5">
    <location>
        <begin position="34"/>
        <end position="294"/>
    </location>
</feature>
<dbReference type="PROSITE" id="PS00108">
    <property type="entry name" value="PROTEIN_KINASE_ST"/>
    <property type="match status" value="1"/>
</dbReference>
<dbReference type="InterPro" id="IPR008271">
    <property type="entry name" value="Ser/Thr_kinase_AS"/>
</dbReference>
<comment type="similarity">
    <text evidence="4">Belongs to the protein kinase superfamily.</text>
</comment>
<dbReference type="Proteomes" id="UP000179807">
    <property type="component" value="Unassembled WGS sequence"/>
</dbReference>
<keyword evidence="4" id="KW-0723">Serine/threonine-protein kinase</keyword>
<dbReference type="VEuPathDB" id="TrichDB:TRFO_26881"/>
<dbReference type="SMART" id="SM00220">
    <property type="entry name" value="S_TKc"/>
    <property type="match status" value="1"/>
</dbReference>
<dbReference type="PROSITE" id="PS00107">
    <property type="entry name" value="PROTEIN_KINASE_ATP"/>
    <property type="match status" value="1"/>
</dbReference>
<evidence type="ECO:0000256" key="1">
    <source>
        <dbReference type="ARBA" id="ARBA00022741"/>
    </source>
</evidence>
<dbReference type="FunFam" id="1.10.510.10:FF:000571">
    <property type="entry name" value="Maternal embryonic leucine zipper kinase"/>
    <property type="match status" value="1"/>
</dbReference>
<dbReference type="AlphaFoldDB" id="A0A1J4K1T5"/>
<dbReference type="GO" id="GO:0005524">
    <property type="term" value="F:ATP binding"/>
    <property type="evidence" value="ECO:0007669"/>
    <property type="project" value="UniProtKB-UniRule"/>
</dbReference>
<keyword evidence="6" id="KW-0808">Transferase</keyword>
<evidence type="ECO:0000256" key="4">
    <source>
        <dbReference type="RuleBase" id="RU000304"/>
    </source>
</evidence>
<keyword evidence="2 3" id="KW-0067">ATP-binding</keyword>
<dbReference type="EMBL" id="MLAK01000759">
    <property type="protein sequence ID" value="OHT05401.1"/>
    <property type="molecule type" value="Genomic_DNA"/>
</dbReference>
<dbReference type="InterPro" id="IPR011009">
    <property type="entry name" value="Kinase-like_dom_sf"/>
</dbReference>
<name>A0A1J4K1T5_9EUKA</name>
<keyword evidence="7" id="KW-1185">Reference proteome</keyword>
<dbReference type="InterPro" id="IPR000719">
    <property type="entry name" value="Prot_kinase_dom"/>
</dbReference>
<dbReference type="GO" id="GO:0010506">
    <property type="term" value="P:regulation of autophagy"/>
    <property type="evidence" value="ECO:0007669"/>
    <property type="project" value="InterPro"/>
</dbReference>
<comment type="caution">
    <text evidence="6">The sequence shown here is derived from an EMBL/GenBank/DDBJ whole genome shotgun (WGS) entry which is preliminary data.</text>
</comment>
<keyword evidence="1 3" id="KW-0547">Nucleotide-binding</keyword>
<dbReference type="PANTHER" id="PTHR24348:SF72">
    <property type="entry name" value="SERINE_THREONINE PROTEIN KINASE"/>
    <property type="match status" value="1"/>
</dbReference>
<dbReference type="Pfam" id="PF00069">
    <property type="entry name" value="Pkinase"/>
    <property type="match status" value="1"/>
</dbReference>
<dbReference type="OrthoDB" id="68483at2759"/>
<dbReference type="PANTHER" id="PTHR24348">
    <property type="entry name" value="SERINE/THREONINE-PROTEIN KINASE UNC-51-RELATED"/>
    <property type="match status" value="1"/>
</dbReference>
<dbReference type="CDD" id="cd14008">
    <property type="entry name" value="STKc_LKB1_CaMKK"/>
    <property type="match status" value="1"/>
</dbReference>
<protein>
    <submittedName>
        <fullName evidence="6">CAMK family protein kinase</fullName>
    </submittedName>
</protein>
<dbReference type="SUPFAM" id="SSF56112">
    <property type="entry name" value="Protein kinase-like (PK-like)"/>
    <property type="match status" value="1"/>
</dbReference>
<gene>
    <name evidence="6" type="ORF">TRFO_26881</name>
</gene>
<dbReference type="InterPro" id="IPR045269">
    <property type="entry name" value="Atg1-like"/>
</dbReference>
<dbReference type="Gene3D" id="1.10.510.10">
    <property type="entry name" value="Transferase(Phosphotransferase) domain 1"/>
    <property type="match status" value="1"/>
</dbReference>
<reference evidence="6" key="1">
    <citation type="submission" date="2016-10" db="EMBL/GenBank/DDBJ databases">
        <authorList>
            <person name="Benchimol M."/>
            <person name="Almeida L.G."/>
            <person name="Vasconcelos A.T."/>
            <person name="Perreira-Neves A."/>
            <person name="Rosa I.A."/>
            <person name="Tasca T."/>
            <person name="Bogo M.R."/>
            <person name="de Souza W."/>
        </authorList>
    </citation>
    <scope>NUCLEOTIDE SEQUENCE [LARGE SCALE GENOMIC DNA]</scope>
    <source>
        <strain evidence="6">K</strain>
    </source>
</reference>
<organism evidence="6 7">
    <name type="scientific">Tritrichomonas foetus</name>
    <dbReference type="NCBI Taxonomy" id="1144522"/>
    <lineage>
        <taxon>Eukaryota</taxon>
        <taxon>Metamonada</taxon>
        <taxon>Parabasalia</taxon>
        <taxon>Tritrichomonadida</taxon>
        <taxon>Tritrichomonadidae</taxon>
        <taxon>Tritrichomonas</taxon>
    </lineage>
</organism>
<dbReference type="InterPro" id="IPR017441">
    <property type="entry name" value="Protein_kinase_ATP_BS"/>
</dbReference>
<dbReference type="PROSITE" id="PS50011">
    <property type="entry name" value="PROTEIN_KINASE_DOM"/>
    <property type="match status" value="1"/>
</dbReference>
<dbReference type="GO" id="GO:0004674">
    <property type="term" value="F:protein serine/threonine kinase activity"/>
    <property type="evidence" value="ECO:0007669"/>
    <property type="project" value="UniProtKB-KW"/>
</dbReference>
<evidence type="ECO:0000256" key="3">
    <source>
        <dbReference type="PROSITE-ProRule" id="PRU10141"/>
    </source>
</evidence>
<evidence type="ECO:0000313" key="6">
    <source>
        <dbReference type="EMBL" id="OHT05401.1"/>
    </source>
</evidence>
<sequence>MNNRIGSIPSFTGRQSLDIATGHKHTGYKCVNDYLLICELGEGSFAKVFLGFHQGKQKYYALKRVHLDGLSRTASGIRQLECEISMMRKLHHTNIISLKEVIHVPKKNVAYMVLEYADCGNLSAILESGYKFEKVEIRSIFKQIVEGVSFLHSQGIVHQDLKPSNILMKSNGTALISDFGIGHSFQCAAMVVGTPAYQAPEVIDEFCEANIGENDDPGKEDVWSLGVTLYELVFHELPFAGGNVFEIVRSIAMTEELEPPEKCDEMLWDLITRMLTVDPAQRISISEILEHEYLLDAPGKMVYNVKAFKPPEIDPEKEVKIIKGKICSPGYSFAKADESLHTRLQKCTTPFQTLFQSPFG</sequence>